<comment type="caution">
    <text evidence="9">The sequence shown here is derived from an EMBL/GenBank/DDBJ whole genome shotgun (WGS) entry which is preliminary data.</text>
</comment>
<dbReference type="PRINTS" id="PR00120">
    <property type="entry name" value="HATPASE"/>
</dbReference>
<feature type="transmembrane region" description="Helical" evidence="5">
    <location>
        <begin position="424"/>
        <end position="442"/>
    </location>
</feature>
<dbReference type="Gene3D" id="3.40.50.300">
    <property type="entry name" value="P-loop containing nucleotide triphosphate hydrolases"/>
    <property type="match status" value="1"/>
</dbReference>
<dbReference type="InterPro" id="IPR023298">
    <property type="entry name" value="ATPase_P-typ_TM_dom_sf"/>
</dbReference>
<evidence type="ECO:0000256" key="5">
    <source>
        <dbReference type="SAM" id="Phobius"/>
    </source>
</evidence>
<dbReference type="AlphaFoldDB" id="A0A814PUW8"/>
<evidence type="ECO:0000259" key="8">
    <source>
        <dbReference type="Pfam" id="PF16575"/>
    </source>
</evidence>
<evidence type="ECO:0000256" key="1">
    <source>
        <dbReference type="ARBA" id="ARBA00004370"/>
    </source>
</evidence>
<dbReference type="Proteomes" id="UP000663845">
    <property type="component" value="Unassembled WGS sequence"/>
</dbReference>
<keyword evidence="3 5" id="KW-1133">Transmembrane helix</keyword>
<feature type="transmembrane region" description="Helical" evidence="5">
    <location>
        <begin position="454"/>
        <end position="477"/>
    </location>
</feature>
<name>A0A814PUW8_9BILA</name>
<dbReference type="EMBL" id="CAJNOG010000244">
    <property type="protein sequence ID" value="CAF1110937.1"/>
    <property type="molecule type" value="Genomic_DNA"/>
</dbReference>
<dbReference type="Pfam" id="PF16575">
    <property type="entry name" value="CLP1_P"/>
    <property type="match status" value="1"/>
</dbReference>
<evidence type="ECO:0000313" key="10">
    <source>
        <dbReference type="Proteomes" id="UP000663845"/>
    </source>
</evidence>
<dbReference type="InterPro" id="IPR010655">
    <property type="entry name" value="Clp1_C"/>
</dbReference>
<gene>
    <name evidence="9" type="ORF">JYZ213_LOCUS21920</name>
</gene>
<comment type="subcellular location">
    <subcellularLocation>
        <location evidence="1">Membrane</location>
    </subcellularLocation>
</comment>
<dbReference type="PANTHER" id="PTHR42861">
    <property type="entry name" value="CALCIUM-TRANSPORTING ATPASE"/>
    <property type="match status" value="1"/>
</dbReference>
<keyword evidence="2 5" id="KW-0812">Transmembrane</keyword>
<dbReference type="Gene3D" id="3.40.50.1000">
    <property type="entry name" value="HAD superfamily/HAD-like"/>
    <property type="match status" value="1"/>
</dbReference>
<dbReference type="PRINTS" id="PR00119">
    <property type="entry name" value="CATATPASE"/>
</dbReference>
<dbReference type="GO" id="GO:0016887">
    <property type="term" value="F:ATP hydrolysis activity"/>
    <property type="evidence" value="ECO:0007669"/>
    <property type="project" value="InterPro"/>
</dbReference>
<dbReference type="InterPro" id="IPR027417">
    <property type="entry name" value="P-loop_NTPase"/>
</dbReference>
<feature type="transmembrane region" description="Helical" evidence="5">
    <location>
        <begin position="321"/>
        <end position="341"/>
    </location>
</feature>
<dbReference type="GO" id="GO:0031124">
    <property type="term" value="P:mRNA 3'-end processing"/>
    <property type="evidence" value="ECO:0007669"/>
    <property type="project" value="InterPro"/>
</dbReference>
<evidence type="ECO:0000256" key="4">
    <source>
        <dbReference type="ARBA" id="ARBA00023136"/>
    </source>
</evidence>
<dbReference type="Gene3D" id="1.20.1110.10">
    <property type="entry name" value="Calcium-transporting ATPase, transmembrane domain"/>
    <property type="match status" value="1"/>
</dbReference>
<sequence>MPLVFHYGYKTPGENIGLYNEIISSMAMYVNIRSENVEKSLISGVVVNTCGYIRQEGYESFKHVAKTFDVDIIIVLDSEWLSTKLTSDLPGVKVITLPKSGGVVPKDAAKDKFRENKIREYFYGPRNNICPHVFTIEFNEIKIYKIGAPQIPDSCLPAGMILKNPYNKILPIAASPALMHHVLAVSSSNDPEQLLAKNILGFVVVSDLSISGEDLDHMSAAELDNAVAKATIFYRVSPKHKLIIVETLQAQGHIVAMTGDGVNDAVALKAADIGIAMGQTGTDVCKEAADMILVKDDFYTIMAAIEEGKAIFHNIRNFVRFQLSTSIAALSLITLSTVFHFPNPLNAMQILWINIIMDGPPAQSLGVEPVDHDVLRKPPRKVTDPMISKKLIINMVTSAAVIVTGTLCVFYAEMRDGKVTPRDTTMTFTCFVFFDMFNALSCRSQTKFIFEIGLFSNRFFLVAVLLSIIGQIAVIYFPPLQYVFQTEALSASGI</sequence>
<dbReference type="InterPro" id="IPR023214">
    <property type="entry name" value="HAD_sf"/>
</dbReference>
<evidence type="ECO:0000256" key="2">
    <source>
        <dbReference type="ARBA" id="ARBA00022692"/>
    </source>
</evidence>
<dbReference type="SUPFAM" id="SSF81665">
    <property type="entry name" value="Calcium ATPase, transmembrane domain M"/>
    <property type="match status" value="1"/>
</dbReference>
<protein>
    <submittedName>
        <fullName evidence="9">Uncharacterized protein</fullName>
    </submittedName>
</protein>
<dbReference type="Pfam" id="PF00689">
    <property type="entry name" value="Cation_ATPase_C"/>
    <property type="match status" value="1"/>
</dbReference>
<organism evidence="9 10">
    <name type="scientific">Adineta steineri</name>
    <dbReference type="NCBI Taxonomy" id="433720"/>
    <lineage>
        <taxon>Eukaryota</taxon>
        <taxon>Metazoa</taxon>
        <taxon>Spiralia</taxon>
        <taxon>Gnathifera</taxon>
        <taxon>Rotifera</taxon>
        <taxon>Eurotatoria</taxon>
        <taxon>Bdelloidea</taxon>
        <taxon>Adinetida</taxon>
        <taxon>Adinetidae</taxon>
        <taxon>Adineta</taxon>
    </lineage>
</organism>
<dbReference type="GO" id="GO:0016020">
    <property type="term" value="C:membrane"/>
    <property type="evidence" value="ECO:0007669"/>
    <property type="project" value="UniProtKB-SubCell"/>
</dbReference>
<feature type="transmembrane region" description="Helical" evidence="5">
    <location>
        <begin position="391"/>
        <end position="412"/>
    </location>
</feature>
<dbReference type="InterPro" id="IPR001757">
    <property type="entry name" value="P_typ_ATPase"/>
</dbReference>
<evidence type="ECO:0000313" key="9">
    <source>
        <dbReference type="EMBL" id="CAF1110937.1"/>
    </source>
</evidence>
<dbReference type="InterPro" id="IPR036412">
    <property type="entry name" value="HAD-like_sf"/>
</dbReference>
<keyword evidence="4 5" id="KW-0472">Membrane</keyword>
<dbReference type="SUPFAM" id="SSF56784">
    <property type="entry name" value="HAD-like"/>
    <property type="match status" value="1"/>
</dbReference>
<dbReference type="GO" id="GO:0005524">
    <property type="term" value="F:ATP binding"/>
    <property type="evidence" value="ECO:0007669"/>
    <property type="project" value="InterPro"/>
</dbReference>
<evidence type="ECO:0000259" key="6">
    <source>
        <dbReference type="Pfam" id="PF00689"/>
    </source>
</evidence>
<dbReference type="InterPro" id="IPR032319">
    <property type="entry name" value="CLP1_P"/>
</dbReference>
<feature type="domain" description="Clp1 C-terminal" evidence="7">
    <location>
        <begin position="130"/>
        <end position="211"/>
    </location>
</feature>
<accession>A0A814PUW8</accession>
<dbReference type="NCBIfam" id="TIGR01494">
    <property type="entry name" value="ATPase_P-type"/>
    <property type="match status" value="1"/>
</dbReference>
<feature type="domain" description="Cation-transporting P-type ATPase C-terminal" evidence="6">
    <location>
        <begin position="342"/>
        <end position="492"/>
    </location>
</feature>
<proteinExistence type="predicted"/>
<evidence type="ECO:0000256" key="3">
    <source>
        <dbReference type="ARBA" id="ARBA00022989"/>
    </source>
</evidence>
<dbReference type="Pfam" id="PF06807">
    <property type="entry name" value="Clp1"/>
    <property type="match status" value="1"/>
</dbReference>
<evidence type="ECO:0000259" key="7">
    <source>
        <dbReference type="Pfam" id="PF06807"/>
    </source>
</evidence>
<dbReference type="InterPro" id="IPR006068">
    <property type="entry name" value="ATPase_P-typ_cation-transptr_C"/>
</dbReference>
<reference evidence="9" key="1">
    <citation type="submission" date="2021-02" db="EMBL/GenBank/DDBJ databases">
        <authorList>
            <person name="Nowell W R."/>
        </authorList>
    </citation>
    <scope>NUCLEOTIDE SEQUENCE</scope>
</reference>
<feature type="domain" description="Clp1 P-loop" evidence="8">
    <location>
        <begin position="1"/>
        <end position="124"/>
    </location>
</feature>